<evidence type="ECO:0000313" key="2">
    <source>
        <dbReference type="Proteomes" id="UP000821865"/>
    </source>
</evidence>
<proteinExistence type="predicted"/>
<dbReference type="EMBL" id="CM023478">
    <property type="protein sequence ID" value="KAH7933184.1"/>
    <property type="molecule type" value="Genomic_DNA"/>
</dbReference>
<sequence>MVRPRVVCTPAEQRFYEERSQEQRLECDRRRRAAHSPSREKERARDAARRRRRRAVDAGHNEGARLFDERWHKAVDALTRCFSGEEIVARFRACSTCKDALVKVNVLGFSSTKGYVHSALPPHLRKLNTVEERLIAPRLPFIHSRTAIADDTVIEVSIKRRLLSKPTYKRELVKKSNVKAWLAFLHDTPLYRHYRVSVDYERLDAIPATTMTEKTKATKRRKPR</sequence>
<accession>A0ACB8C2X1</accession>
<protein>
    <submittedName>
        <fullName evidence="1">Uncharacterized protein</fullName>
    </submittedName>
</protein>
<gene>
    <name evidence="1" type="ORF">HPB49_010104</name>
</gene>
<comment type="caution">
    <text evidence="1">The sequence shown here is derived from an EMBL/GenBank/DDBJ whole genome shotgun (WGS) entry which is preliminary data.</text>
</comment>
<dbReference type="Proteomes" id="UP000821865">
    <property type="component" value="Chromosome 9"/>
</dbReference>
<evidence type="ECO:0000313" key="1">
    <source>
        <dbReference type="EMBL" id="KAH7933184.1"/>
    </source>
</evidence>
<reference evidence="1" key="1">
    <citation type="submission" date="2020-05" db="EMBL/GenBank/DDBJ databases">
        <title>Large-scale comparative analyses of tick genomes elucidate their genetic diversity and vector capacities.</title>
        <authorList>
            <person name="Jia N."/>
            <person name="Wang J."/>
            <person name="Shi W."/>
            <person name="Du L."/>
            <person name="Sun Y."/>
            <person name="Zhan W."/>
            <person name="Jiang J."/>
            <person name="Wang Q."/>
            <person name="Zhang B."/>
            <person name="Ji P."/>
            <person name="Sakyi L.B."/>
            <person name="Cui X."/>
            <person name="Yuan T."/>
            <person name="Jiang B."/>
            <person name="Yang W."/>
            <person name="Lam T.T.-Y."/>
            <person name="Chang Q."/>
            <person name="Ding S."/>
            <person name="Wang X."/>
            <person name="Zhu J."/>
            <person name="Ruan X."/>
            <person name="Zhao L."/>
            <person name="Wei J."/>
            <person name="Que T."/>
            <person name="Du C."/>
            <person name="Cheng J."/>
            <person name="Dai P."/>
            <person name="Han X."/>
            <person name="Huang E."/>
            <person name="Gao Y."/>
            <person name="Liu J."/>
            <person name="Shao H."/>
            <person name="Ye R."/>
            <person name="Li L."/>
            <person name="Wei W."/>
            <person name="Wang X."/>
            <person name="Wang C."/>
            <person name="Yang T."/>
            <person name="Huo Q."/>
            <person name="Li W."/>
            <person name="Guo W."/>
            <person name="Chen H."/>
            <person name="Zhou L."/>
            <person name="Ni X."/>
            <person name="Tian J."/>
            <person name="Zhou Y."/>
            <person name="Sheng Y."/>
            <person name="Liu T."/>
            <person name="Pan Y."/>
            <person name="Xia L."/>
            <person name="Li J."/>
            <person name="Zhao F."/>
            <person name="Cao W."/>
        </authorList>
    </citation>
    <scope>NUCLEOTIDE SEQUENCE</scope>
    <source>
        <strain evidence="1">Dsil-2018</strain>
    </source>
</reference>
<organism evidence="1 2">
    <name type="scientific">Dermacentor silvarum</name>
    <name type="common">Tick</name>
    <dbReference type="NCBI Taxonomy" id="543639"/>
    <lineage>
        <taxon>Eukaryota</taxon>
        <taxon>Metazoa</taxon>
        <taxon>Ecdysozoa</taxon>
        <taxon>Arthropoda</taxon>
        <taxon>Chelicerata</taxon>
        <taxon>Arachnida</taxon>
        <taxon>Acari</taxon>
        <taxon>Parasitiformes</taxon>
        <taxon>Ixodida</taxon>
        <taxon>Ixodoidea</taxon>
        <taxon>Ixodidae</taxon>
        <taxon>Rhipicephalinae</taxon>
        <taxon>Dermacentor</taxon>
    </lineage>
</organism>
<name>A0ACB8C2X1_DERSI</name>
<keyword evidence="2" id="KW-1185">Reference proteome</keyword>